<gene>
    <name evidence="11" type="ORF">NAEGRDRAFT_54124</name>
</gene>
<dbReference type="GO" id="GO:0140359">
    <property type="term" value="F:ABC-type transporter activity"/>
    <property type="evidence" value="ECO:0007669"/>
    <property type="project" value="InterPro"/>
</dbReference>
<dbReference type="SMART" id="SM00382">
    <property type="entry name" value="AAA"/>
    <property type="match status" value="1"/>
</dbReference>
<feature type="transmembrane region" description="Helical" evidence="9">
    <location>
        <begin position="1500"/>
        <end position="1525"/>
    </location>
</feature>
<feature type="compositionally biased region" description="Pro residues" evidence="8">
    <location>
        <begin position="54"/>
        <end position="66"/>
    </location>
</feature>
<dbReference type="PROSITE" id="PS00211">
    <property type="entry name" value="ABC_TRANSPORTER_1"/>
    <property type="match status" value="1"/>
</dbReference>
<dbReference type="PANTHER" id="PTHR48041">
    <property type="entry name" value="ABC TRANSPORTER G FAMILY MEMBER 28"/>
    <property type="match status" value="1"/>
</dbReference>
<accession>D2W267</accession>
<dbReference type="VEuPathDB" id="AmoebaDB:NAEGRDRAFT_54124"/>
<keyword evidence="6 9" id="KW-1133">Transmembrane helix</keyword>
<evidence type="ECO:0000256" key="2">
    <source>
        <dbReference type="ARBA" id="ARBA00022448"/>
    </source>
</evidence>
<sequence>MTMNNIRRNHHHYYSSQYCWWRESSLTVIFILLLSSLVLLNGPSTLITAQRPGPFNPNNPSGPPSPNFQDDSTQPQGICANGSTTWDQDICTETSELSSLSIRPSYCKNINPYVIPYPFSDHEFSVKLSPDCYDYKTGLNSNDIERAECETVKSISSVEFGPFVLPDLNVTSKRFSLFGMNTGEIYAMDFNTNELFQFENQTSDPIKKLDAFVLGLNNTAAYIISSDGQHSLKVLYFNYLNRETSALCEKITYNESVVDFKSLNVDGQLYLVALTSSSLESSTKYLKFSKMDEYCNIVMNEFTYSIQPPKGSSKISFDIFTQAINNTASYSPSIYTRSSSIPTRNIISVQTEQSVSVINFVTKDLNLDLHSNSTSPYLVFTTNAGSGQHITSSSFITEELRRIDFATNSSTSCSLSEGELRFPSQEVHLLVTLFDGTNSTLIVRNLPEFSAFTLKNLSDMLTNEHPFNRDFACDIAAGYYQSGPNTCVLANEYSIPLEAKATQVHSRFIDIPELIKEYLAQVTTESSKNTEQFRTAVNLLCIVSAGGDPMNPNRPFDPNRYMACVQALTTSMGSVTCQAQAFGALGTENLRQLMNDYLQYNVFITMENNALLVLGVQQRFCDPLSKELIIKPFNKLQLIGRAINTYISGNGQHIFISITRKKWEIESLARYKEICDMLEEDPDNIFLKDYRTSCIKNPAKPININTFGFYLSSCFPGIYCPSLTKNELQAVPDKFYTERPNTLLPCPIGSFCTLGFKRDCITGFVCDKPMMVLPKPCTDNDYNCYASGLAAPFAPSKGTVTLAPYFPTLPIAPGLYIERHSEIDLDIRKCSVGDYCPLARALDVPTFGTENVSILDCPAGTVCSDPFVITPKTCFYNGSYSSYCPTGTSEELPCPAGHYCLGPSSIKECRRTQYCPAGTLIPTACPGGYYCSTPSEKLICPKGHYCPEGTVMPHPCGWLSLCGEGKSNVDFNILGFFFVFICLMLVVGIHSLIKYVRSVSNKKRDLEHQEAAMLEMKEMSGDNTNSKDVRSAYASKNLRQSYGDSKFGVNIAFEDLCLTIEQSGKTTNILSGVRGEIRNSELLAVMGCSGSGKTSFITSLCGKAYYGNVTGTIKLNGNEASLTKFRKLTGFVPQLDIMQSQMTVYETLYFAARTRLDKRKTNEQVDKFVSSLISILGLDDVKHSIIGDEKKRGISGGQKKRVNIGLELAAAPSVLFLDASTSREIIEILRNVAVNQHITVVTVIHQPRYEIFAMFHKVMLLGKGGRVVYCGPSIKAVEYFESIGFKSLPNANPADYIMDVISGNIEREGDPDFKVEDLFTMWEDHRHLYEEDSALLSPSSATSPIIEREDADSVENSELSGPTSVDCSYEVFKKENDNRKISYFTQFMMCLKRCLFQLTRDTSGFVLDVGLVYLAGLSIGVIFYESRYIGPPATEVIDQCPEVMRYKCSLPVNDPIMTMASILGLGLALCGLMSSLSNFGDEITVFIREYESNISPMMYFLAKNLIQIPIIMITPAIFISIFYIISNPQGEVWQ</sequence>
<feature type="transmembrane region" description="Helical" evidence="9">
    <location>
        <begin position="1456"/>
        <end position="1479"/>
    </location>
</feature>
<dbReference type="OMA" id="VFIREYE"/>
<evidence type="ECO:0000259" key="10">
    <source>
        <dbReference type="PROSITE" id="PS50893"/>
    </source>
</evidence>
<dbReference type="InterPro" id="IPR003439">
    <property type="entry name" value="ABC_transporter-like_ATP-bd"/>
</dbReference>
<keyword evidence="12" id="KW-1185">Reference proteome</keyword>
<evidence type="ECO:0000256" key="7">
    <source>
        <dbReference type="ARBA" id="ARBA00023136"/>
    </source>
</evidence>
<evidence type="ECO:0000256" key="6">
    <source>
        <dbReference type="ARBA" id="ARBA00022989"/>
    </source>
</evidence>
<dbReference type="OrthoDB" id="10255127at2759"/>
<evidence type="ECO:0000256" key="9">
    <source>
        <dbReference type="SAM" id="Phobius"/>
    </source>
</evidence>
<evidence type="ECO:0000313" key="12">
    <source>
        <dbReference type="Proteomes" id="UP000006671"/>
    </source>
</evidence>
<dbReference type="GO" id="GO:0016887">
    <property type="term" value="F:ATP hydrolysis activity"/>
    <property type="evidence" value="ECO:0007669"/>
    <property type="project" value="InterPro"/>
</dbReference>
<feature type="region of interest" description="Disordered" evidence="8">
    <location>
        <begin position="50"/>
        <end position="76"/>
    </location>
</feature>
<dbReference type="PROSITE" id="PS50893">
    <property type="entry name" value="ABC_TRANSPORTER_2"/>
    <property type="match status" value="1"/>
</dbReference>
<keyword evidence="2" id="KW-0813">Transport</keyword>
<dbReference type="InParanoid" id="D2W267"/>
<proteinExistence type="predicted"/>
<dbReference type="EMBL" id="GG738925">
    <property type="protein sequence ID" value="EFC36770.1"/>
    <property type="molecule type" value="Genomic_DNA"/>
</dbReference>
<dbReference type="GeneID" id="8861138"/>
<evidence type="ECO:0000256" key="4">
    <source>
        <dbReference type="ARBA" id="ARBA00022741"/>
    </source>
</evidence>
<evidence type="ECO:0000313" key="11">
    <source>
        <dbReference type="EMBL" id="EFC36770.1"/>
    </source>
</evidence>
<feature type="domain" description="ABC transporter" evidence="10">
    <location>
        <begin position="1051"/>
        <end position="1327"/>
    </location>
</feature>
<feature type="transmembrane region" description="Helical" evidence="9">
    <location>
        <begin position="1405"/>
        <end position="1424"/>
    </location>
</feature>
<name>D2W267_NAEGR</name>
<dbReference type="GO" id="GO:0005524">
    <property type="term" value="F:ATP binding"/>
    <property type="evidence" value="ECO:0007669"/>
    <property type="project" value="UniProtKB-KW"/>
</dbReference>
<dbReference type="Proteomes" id="UP000006671">
    <property type="component" value="Unassembled WGS sequence"/>
</dbReference>
<evidence type="ECO:0000256" key="5">
    <source>
        <dbReference type="ARBA" id="ARBA00022840"/>
    </source>
</evidence>
<dbReference type="GO" id="GO:0016020">
    <property type="term" value="C:membrane"/>
    <property type="evidence" value="ECO:0007669"/>
    <property type="project" value="UniProtKB-SubCell"/>
</dbReference>
<feature type="transmembrane region" description="Helical" evidence="9">
    <location>
        <begin position="971"/>
        <end position="993"/>
    </location>
</feature>
<comment type="subcellular location">
    <subcellularLocation>
        <location evidence="1">Membrane</location>
        <topology evidence="1">Multi-pass membrane protein</topology>
    </subcellularLocation>
</comment>
<dbReference type="InterPro" id="IPR003593">
    <property type="entry name" value="AAA+_ATPase"/>
</dbReference>
<protein>
    <submittedName>
        <fullName evidence="11">Predicted protein</fullName>
    </submittedName>
</protein>
<dbReference type="InterPro" id="IPR027417">
    <property type="entry name" value="P-loop_NTPase"/>
</dbReference>
<keyword evidence="7 9" id="KW-0472">Membrane</keyword>
<dbReference type="InterPro" id="IPR050352">
    <property type="entry name" value="ABCG_transporters"/>
</dbReference>
<keyword evidence="3 9" id="KW-0812">Transmembrane</keyword>
<dbReference type="KEGG" id="ngr:NAEGRDRAFT_54124"/>
<evidence type="ECO:0000256" key="3">
    <source>
        <dbReference type="ARBA" id="ARBA00022692"/>
    </source>
</evidence>
<evidence type="ECO:0000256" key="1">
    <source>
        <dbReference type="ARBA" id="ARBA00004141"/>
    </source>
</evidence>
<reference evidence="11 12" key="1">
    <citation type="journal article" date="2010" name="Cell">
        <title>The genome of Naegleria gruberi illuminates early eukaryotic versatility.</title>
        <authorList>
            <person name="Fritz-Laylin L.K."/>
            <person name="Prochnik S.E."/>
            <person name="Ginger M.L."/>
            <person name="Dacks J.B."/>
            <person name="Carpenter M.L."/>
            <person name="Field M.C."/>
            <person name="Kuo A."/>
            <person name="Paredez A."/>
            <person name="Chapman J."/>
            <person name="Pham J."/>
            <person name="Shu S."/>
            <person name="Neupane R."/>
            <person name="Cipriano M."/>
            <person name="Mancuso J."/>
            <person name="Tu H."/>
            <person name="Salamov A."/>
            <person name="Lindquist E."/>
            <person name="Shapiro H."/>
            <person name="Lucas S."/>
            <person name="Grigoriev I.V."/>
            <person name="Cande W.Z."/>
            <person name="Fulton C."/>
            <person name="Rokhsar D.S."/>
            <person name="Dawson S.C."/>
        </authorList>
    </citation>
    <scope>NUCLEOTIDE SEQUENCE [LARGE SCALE GENOMIC DNA]</scope>
    <source>
        <strain evidence="11 12">NEG-M</strain>
    </source>
</reference>
<evidence type="ECO:0000256" key="8">
    <source>
        <dbReference type="SAM" id="MobiDB-lite"/>
    </source>
</evidence>
<dbReference type="Gene3D" id="3.40.50.300">
    <property type="entry name" value="P-loop containing nucleotide triphosphate hydrolases"/>
    <property type="match status" value="1"/>
</dbReference>
<dbReference type="InterPro" id="IPR043926">
    <property type="entry name" value="ABCG_dom"/>
</dbReference>
<dbReference type="RefSeq" id="XP_002669514.1">
    <property type="nucleotide sequence ID" value="XM_002669468.1"/>
</dbReference>
<dbReference type="Pfam" id="PF19055">
    <property type="entry name" value="ABC2_membrane_7"/>
    <property type="match status" value="2"/>
</dbReference>
<dbReference type="InterPro" id="IPR017871">
    <property type="entry name" value="ABC_transporter-like_CS"/>
</dbReference>
<keyword evidence="4" id="KW-0547">Nucleotide-binding</keyword>
<dbReference type="PANTHER" id="PTHR48041:SF91">
    <property type="entry name" value="ABC TRANSPORTER G FAMILY MEMBER 28"/>
    <property type="match status" value="1"/>
</dbReference>
<dbReference type="Pfam" id="PF00005">
    <property type="entry name" value="ABC_tran"/>
    <property type="match status" value="1"/>
</dbReference>
<dbReference type="SUPFAM" id="SSF52540">
    <property type="entry name" value="P-loop containing nucleoside triphosphate hydrolases"/>
    <property type="match status" value="1"/>
</dbReference>
<organism evidence="12">
    <name type="scientific">Naegleria gruberi</name>
    <name type="common">Amoeba</name>
    <dbReference type="NCBI Taxonomy" id="5762"/>
    <lineage>
        <taxon>Eukaryota</taxon>
        <taxon>Discoba</taxon>
        <taxon>Heterolobosea</taxon>
        <taxon>Tetramitia</taxon>
        <taxon>Eutetramitia</taxon>
        <taxon>Vahlkampfiidae</taxon>
        <taxon>Naegleria</taxon>
    </lineage>
</organism>
<dbReference type="eggNOG" id="KOG0061">
    <property type="taxonomic scope" value="Eukaryota"/>
</dbReference>
<keyword evidence="5" id="KW-0067">ATP-binding</keyword>